<evidence type="ECO:0000313" key="2">
    <source>
        <dbReference type="Proteomes" id="UP000466607"/>
    </source>
</evidence>
<reference evidence="1 2" key="1">
    <citation type="journal article" date="2019" name="Emerg. Microbes Infect.">
        <title>Comprehensive subspecies identification of 175 nontuberculous mycobacteria species based on 7547 genomic profiles.</title>
        <authorList>
            <person name="Matsumoto Y."/>
            <person name="Kinjo T."/>
            <person name="Motooka D."/>
            <person name="Nabeya D."/>
            <person name="Jung N."/>
            <person name="Uechi K."/>
            <person name="Horii T."/>
            <person name="Iida T."/>
            <person name="Fujita J."/>
            <person name="Nakamura S."/>
        </authorList>
    </citation>
    <scope>NUCLEOTIDE SEQUENCE [LARGE SCALE GENOMIC DNA]</scope>
    <source>
        <strain evidence="1 2">JCM 17423</strain>
    </source>
</reference>
<sequence>MGYSPLVKFVLEVNLPDDADVNGEVSRILRYWGGAMKDLTELEPGDKQDIYDSNYARVGSWHVTADAE</sequence>
<dbReference type="Proteomes" id="UP000466607">
    <property type="component" value="Chromosome"/>
</dbReference>
<organism evidence="1 2">
    <name type="scientific">Mycolicibacterium litorale</name>
    <dbReference type="NCBI Taxonomy" id="758802"/>
    <lineage>
        <taxon>Bacteria</taxon>
        <taxon>Bacillati</taxon>
        <taxon>Actinomycetota</taxon>
        <taxon>Actinomycetes</taxon>
        <taxon>Mycobacteriales</taxon>
        <taxon>Mycobacteriaceae</taxon>
        <taxon>Mycolicibacterium</taxon>
    </lineage>
</organism>
<dbReference type="AlphaFoldDB" id="A0AAD1IHZ8"/>
<keyword evidence="2" id="KW-1185">Reference proteome</keyword>
<evidence type="ECO:0000313" key="1">
    <source>
        <dbReference type="EMBL" id="BBY15962.1"/>
    </source>
</evidence>
<gene>
    <name evidence="1" type="ORF">MLIT_15540</name>
</gene>
<accession>A0AAD1IHZ8</accession>
<proteinExistence type="predicted"/>
<dbReference type="EMBL" id="AP022586">
    <property type="protein sequence ID" value="BBY15962.1"/>
    <property type="molecule type" value="Genomic_DNA"/>
</dbReference>
<name>A0AAD1IHZ8_9MYCO</name>
<protein>
    <submittedName>
        <fullName evidence="1">Uncharacterized protein</fullName>
    </submittedName>
</protein>